<feature type="region of interest" description="Disordered" evidence="1">
    <location>
        <begin position="131"/>
        <end position="173"/>
    </location>
</feature>
<reference evidence="2 3" key="4">
    <citation type="journal article" date="2011" name="BMC Genomics">
        <title>RNA-Seq improves annotation of protein-coding genes in the cucumber genome.</title>
        <authorList>
            <person name="Li Z."/>
            <person name="Zhang Z."/>
            <person name="Yan P."/>
            <person name="Huang S."/>
            <person name="Fei Z."/>
            <person name="Lin K."/>
        </authorList>
    </citation>
    <scope>NUCLEOTIDE SEQUENCE [LARGE SCALE GENOMIC DNA]</scope>
    <source>
        <strain evidence="3">cv. 9930</strain>
    </source>
</reference>
<evidence type="ECO:0000256" key="1">
    <source>
        <dbReference type="SAM" id="MobiDB-lite"/>
    </source>
</evidence>
<evidence type="ECO:0000313" key="2">
    <source>
        <dbReference type="EMBL" id="KGN55821.1"/>
    </source>
</evidence>
<reference evidence="2 3" key="2">
    <citation type="journal article" date="2009" name="PLoS ONE">
        <title>An integrated genetic and cytogenetic map of the cucumber genome.</title>
        <authorList>
            <person name="Ren Y."/>
            <person name="Zhang Z."/>
            <person name="Liu J."/>
            <person name="Staub J.E."/>
            <person name="Han Y."/>
            <person name="Cheng Z."/>
            <person name="Li X."/>
            <person name="Lu J."/>
            <person name="Miao H."/>
            <person name="Kang H."/>
            <person name="Xie B."/>
            <person name="Gu X."/>
            <person name="Wang X."/>
            <person name="Du Y."/>
            <person name="Jin W."/>
            <person name="Huang S."/>
        </authorList>
    </citation>
    <scope>NUCLEOTIDE SEQUENCE [LARGE SCALE GENOMIC DNA]</scope>
    <source>
        <strain evidence="3">cv. 9930</strain>
    </source>
</reference>
<dbReference type="AlphaFoldDB" id="A0A0A0L6R0"/>
<keyword evidence="3" id="KW-1185">Reference proteome</keyword>
<name>A0A0A0L6R0_CUCSA</name>
<dbReference type="Gramene" id="KGN55821">
    <property type="protein sequence ID" value="KGN55821"/>
    <property type="gene ID" value="Csa_3G017150"/>
</dbReference>
<reference evidence="2 3" key="1">
    <citation type="journal article" date="2009" name="Nat. Genet.">
        <title>The genome of the cucumber, Cucumis sativus L.</title>
        <authorList>
            <person name="Huang S."/>
            <person name="Li R."/>
            <person name="Zhang Z."/>
            <person name="Li L."/>
            <person name="Gu X."/>
            <person name="Fan W."/>
            <person name="Lucas W.J."/>
            <person name="Wang X."/>
            <person name="Xie B."/>
            <person name="Ni P."/>
            <person name="Ren Y."/>
            <person name="Zhu H."/>
            <person name="Li J."/>
            <person name="Lin K."/>
            <person name="Jin W."/>
            <person name="Fei Z."/>
            <person name="Li G."/>
            <person name="Staub J."/>
            <person name="Kilian A."/>
            <person name="van der Vossen E.A."/>
            <person name="Wu Y."/>
            <person name="Guo J."/>
            <person name="He J."/>
            <person name="Jia Z."/>
            <person name="Ren Y."/>
            <person name="Tian G."/>
            <person name="Lu Y."/>
            <person name="Ruan J."/>
            <person name="Qian W."/>
            <person name="Wang M."/>
            <person name="Huang Q."/>
            <person name="Li B."/>
            <person name="Xuan Z."/>
            <person name="Cao J."/>
            <person name="Asan"/>
            <person name="Wu Z."/>
            <person name="Zhang J."/>
            <person name="Cai Q."/>
            <person name="Bai Y."/>
            <person name="Zhao B."/>
            <person name="Han Y."/>
            <person name="Li Y."/>
            <person name="Li X."/>
            <person name="Wang S."/>
            <person name="Shi Q."/>
            <person name="Liu S."/>
            <person name="Cho W.K."/>
            <person name="Kim J.Y."/>
            <person name="Xu Y."/>
            <person name="Heller-Uszynska K."/>
            <person name="Miao H."/>
            <person name="Cheng Z."/>
            <person name="Zhang S."/>
            <person name="Wu J."/>
            <person name="Yang Y."/>
            <person name="Kang H."/>
            <person name="Li M."/>
            <person name="Liang H."/>
            <person name="Ren X."/>
            <person name="Shi Z."/>
            <person name="Wen M."/>
            <person name="Jian M."/>
            <person name="Yang H."/>
            <person name="Zhang G."/>
            <person name="Yang Z."/>
            <person name="Chen R."/>
            <person name="Liu S."/>
            <person name="Li J."/>
            <person name="Ma L."/>
            <person name="Liu H."/>
            <person name="Zhou Y."/>
            <person name="Zhao J."/>
            <person name="Fang X."/>
            <person name="Li G."/>
            <person name="Fang L."/>
            <person name="Li Y."/>
            <person name="Liu D."/>
            <person name="Zheng H."/>
            <person name="Zhang Y."/>
            <person name="Qin N."/>
            <person name="Li Z."/>
            <person name="Yang G."/>
            <person name="Yang S."/>
            <person name="Bolund L."/>
            <person name="Kristiansen K."/>
            <person name="Zheng H."/>
            <person name="Li S."/>
            <person name="Zhang X."/>
            <person name="Yang H."/>
            <person name="Wang J."/>
            <person name="Sun R."/>
            <person name="Zhang B."/>
            <person name="Jiang S."/>
            <person name="Wang J."/>
            <person name="Du Y."/>
            <person name="Li S."/>
        </authorList>
    </citation>
    <scope>NUCLEOTIDE SEQUENCE [LARGE SCALE GENOMIC DNA]</scope>
    <source>
        <strain evidence="3">cv. 9930</strain>
    </source>
</reference>
<proteinExistence type="predicted"/>
<protein>
    <submittedName>
        <fullName evidence="2">Uncharacterized protein</fullName>
    </submittedName>
</protein>
<dbReference type="EMBL" id="CM002924">
    <property type="protein sequence ID" value="KGN55821.1"/>
    <property type="molecule type" value="Genomic_DNA"/>
</dbReference>
<organism evidence="2 3">
    <name type="scientific">Cucumis sativus</name>
    <name type="common">Cucumber</name>
    <dbReference type="NCBI Taxonomy" id="3659"/>
    <lineage>
        <taxon>Eukaryota</taxon>
        <taxon>Viridiplantae</taxon>
        <taxon>Streptophyta</taxon>
        <taxon>Embryophyta</taxon>
        <taxon>Tracheophyta</taxon>
        <taxon>Spermatophyta</taxon>
        <taxon>Magnoliopsida</taxon>
        <taxon>eudicotyledons</taxon>
        <taxon>Gunneridae</taxon>
        <taxon>Pentapetalae</taxon>
        <taxon>rosids</taxon>
        <taxon>fabids</taxon>
        <taxon>Cucurbitales</taxon>
        <taxon>Cucurbitaceae</taxon>
        <taxon>Benincaseae</taxon>
        <taxon>Cucumis</taxon>
    </lineage>
</organism>
<accession>A0A0A0L6R0</accession>
<evidence type="ECO:0000313" key="3">
    <source>
        <dbReference type="Proteomes" id="UP000029981"/>
    </source>
</evidence>
<feature type="compositionally biased region" description="Basic and acidic residues" evidence="1">
    <location>
        <begin position="152"/>
        <end position="167"/>
    </location>
</feature>
<gene>
    <name evidence="2" type="ORF">Csa_3G017150</name>
</gene>
<reference evidence="2 3" key="3">
    <citation type="journal article" date="2010" name="BMC Genomics">
        <title>Transcriptome sequencing and comparative analysis of cucumber flowers with different sex types.</title>
        <authorList>
            <person name="Guo S."/>
            <person name="Zheng Y."/>
            <person name="Joung J.G."/>
            <person name="Liu S."/>
            <person name="Zhang Z."/>
            <person name="Crasta O.R."/>
            <person name="Sobral B.W."/>
            <person name="Xu Y."/>
            <person name="Huang S."/>
            <person name="Fei Z."/>
        </authorList>
    </citation>
    <scope>NUCLEOTIDE SEQUENCE [LARGE SCALE GENOMIC DNA]</scope>
    <source>
        <strain evidence="3">cv. 9930</strain>
    </source>
</reference>
<sequence>MATVSKENKVLVTVYSEKQEPRLPVNRYQRDNVNKVVRNQWKQDTANKGYNRRTELLKYSQRLRKSARSPASPYIRTPEPIPLKNKQPIARSIAINLVCTSFSLVNLCGKPKGPRFTSCFGNLIQRSYKALTSFQPKKDRQKQNQSSGSTKKVNEVKNSESKSKNTMDKIFSQKRRDIKRLALHVPMARSTTFKLNNEDVAAAQATTENEIKINELP</sequence>
<dbReference type="Proteomes" id="UP000029981">
    <property type="component" value="Chromosome 3"/>
</dbReference>